<keyword evidence="4 5" id="KW-0472">Membrane</keyword>
<dbReference type="Gene3D" id="1.10.3080.10">
    <property type="entry name" value="Clc chloride channel"/>
    <property type="match status" value="1"/>
</dbReference>
<reference evidence="6 7" key="1">
    <citation type="submission" date="2016-03" db="EMBL/GenBank/DDBJ databases">
        <authorList>
            <person name="Cho S.-Y."/>
            <person name="Lim S."/>
            <person name="Kim H."/>
            <person name="Soh E.H."/>
            <person name="Moon J.S."/>
        </authorList>
    </citation>
    <scope>NUCLEOTIDE SEQUENCE [LARGE SCALE GENOMIC DNA]</scope>
    <source>
        <strain evidence="6 7">KCTC 3810</strain>
    </source>
</reference>
<organism evidence="6 7">
    <name type="scientific">Exiguobacterium undae</name>
    <dbReference type="NCBI Taxonomy" id="169177"/>
    <lineage>
        <taxon>Bacteria</taxon>
        <taxon>Bacillati</taxon>
        <taxon>Bacillota</taxon>
        <taxon>Bacilli</taxon>
        <taxon>Bacillales</taxon>
        <taxon>Bacillales Family XII. Incertae Sedis</taxon>
        <taxon>Exiguobacterium</taxon>
    </lineage>
</organism>
<feature type="transmembrane region" description="Helical" evidence="5">
    <location>
        <begin position="373"/>
        <end position="392"/>
    </location>
</feature>
<gene>
    <name evidence="6" type="ORF">A3783_05525</name>
</gene>
<dbReference type="InterPro" id="IPR014743">
    <property type="entry name" value="Cl-channel_core"/>
</dbReference>
<feature type="transmembrane region" description="Helical" evidence="5">
    <location>
        <begin position="48"/>
        <end position="68"/>
    </location>
</feature>
<evidence type="ECO:0000256" key="2">
    <source>
        <dbReference type="ARBA" id="ARBA00022692"/>
    </source>
</evidence>
<dbReference type="EMBL" id="LVVL01000001">
    <property type="protein sequence ID" value="OAN15396.1"/>
    <property type="molecule type" value="Genomic_DNA"/>
</dbReference>
<comment type="subcellular location">
    <subcellularLocation>
        <location evidence="1">Membrane</location>
        <topology evidence="1">Multi-pass membrane protein</topology>
    </subcellularLocation>
</comment>
<proteinExistence type="predicted"/>
<evidence type="ECO:0000313" key="7">
    <source>
        <dbReference type="Proteomes" id="UP000078447"/>
    </source>
</evidence>
<evidence type="ECO:0000256" key="4">
    <source>
        <dbReference type="ARBA" id="ARBA00023136"/>
    </source>
</evidence>
<dbReference type="InterPro" id="IPR050368">
    <property type="entry name" value="ClC-type_chloride_channel"/>
</dbReference>
<dbReference type="RefSeq" id="WP_035414129.1">
    <property type="nucleotide sequence ID" value="NZ_LVVL01000001.1"/>
</dbReference>
<feature type="transmembrane region" description="Helical" evidence="5">
    <location>
        <begin position="182"/>
        <end position="203"/>
    </location>
</feature>
<feature type="transmembrane region" description="Helical" evidence="5">
    <location>
        <begin position="142"/>
        <end position="162"/>
    </location>
</feature>
<dbReference type="Pfam" id="PF00654">
    <property type="entry name" value="Voltage_CLC"/>
    <property type="match status" value="1"/>
</dbReference>
<dbReference type="Proteomes" id="UP000078447">
    <property type="component" value="Unassembled WGS sequence"/>
</dbReference>
<evidence type="ECO:0000313" key="6">
    <source>
        <dbReference type="EMBL" id="OAN15396.1"/>
    </source>
</evidence>
<keyword evidence="3 5" id="KW-1133">Transmembrane helix</keyword>
<keyword evidence="7" id="KW-1185">Reference proteome</keyword>
<dbReference type="PANTHER" id="PTHR43427:SF12">
    <property type="entry name" value="CHLORIDE TRANSPORTER"/>
    <property type="match status" value="1"/>
</dbReference>
<evidence type="ECO:0000256" key="1">
    <source>
        <dbReference type="ARBA" id="ARBA00004141"/>
    </source>
</evidence>
<feature type="transmembrane region" description="Helical" evidence="5">
    <location>
        <begin position="7"/>
        <end position="28"/>
    </location>
</feature>
<feature type="transmembrane region" description="Helical" evidence="5">
    <location>
        <begin position="258"/>
        <end position="280"/>
    </location>
</feature>
<dbReference type="CDD" id="cd00400">
    <property type="entry name" value="Voltage_gated_ClC"/>
    <property type="match status" value="1"/>
</dbReference>
<dbReference type="SUPFAM" id="SSF81340">
    <property type="entry name" value="Clc chloride channel"/>
    <property type="match status" value="1"/>
</dbReference>
<protein>
    <submittedName>
        <fullName evidence="6">Chloride channel protein</fullName>
    </submittedName>
</protein>
<dbReference type="InterPro" id="IPR001807">
    <property type="entry name" value="ClC"/>
</dbReference>
<comment type="caution">
    <text evidence="6">The sequence shown here is derived from an EMBL/GenBank/DDBJ whole genome shotgun (WGS) entry which is preliminary data.</text>
</comment>
<accession>A0ABX2VB63</accession>
<name>A0ABX2VB63_9BACL</name>
<keyword evidence="2 5" id="KW-0812">Transmembrane</keyword>
<evidence type="ECO:0000256" key="5">
    <source>
        <dbReference type="SAM" id="Phobius"/>
    </source>
</evidence>
<feature type="transmembrane region" description="Helical" evidence="5">
    <location>
        <begin position="292"/>
        <end position="319"/>
    </location>
</feature>
<evidence type="ECO:0000256" key="3">
    <source>
        <dbReference type="ARBA" id="ARBA00022989"/>
    </source>
</evidence>
<feature type="transmembrane region" description="Helical" evidence="5">
    <location>
        <begin position="224"/>
        <end position="246"/>
    </location>
</feature>
<sequence>MNFNLVFVFYSCLLGLIVGALASLFLALSNLLIHVTWTTIPEQLDTPFYPFWICLFGGLLIGLFQTYIGDYPRTMHQTLEEFKTTGRVAYEGAVVKNTVAALLVLTFGASLGPEAALISILGGLMTWAGDRMTWTLQKKKELLDLGIGAMLSTIFYAPLIGVSEALEDGVNRTNFKRTSIKVLLYALTTACGIFAFTTLNRLFPHEILFSISTPNVNWTVEVMYFLLPAVMIGTGFGYLFLLFGRWTDSVARNYPHPLGLALAAGAILGLFGSMSSYFLFSGEQKILEFSRIAFDQSVFFLISIAVGKAFLTHVCFSFGWRGGKIFPAVFSSTAMAFALASVFPYTPGLLIAVSVAASCTVILKQPFVTATLLLFLFPLQFFPFILVVAWLIHQGATRLTNHTTRTT</sequence>
<dbReference type="PANTHER" id="PTHR43427">
    <property type="entry name" value="CHLORIDE CHANNEL PROTEIN CLC-E"/>
    <property type="match status" value="1"/>
</dbReference>